<evidence type="ECO:0000256" key="4">
    <source>
        <dbReference type="ARBA" id="ARBA00022692"/>
    </source>
</evidence>
<dbReference type="PANTHER" id="PTHR11730:SF89">
    <property type="entry name" value="AMMONIUM TRANSPORTER SLL0108-RELATED"/>
    <property type="match status" value="1"/>
</dbReference>
<dbReference type="GO" id="GO:0097272">
    <property type="term" value="P:ammonium homeostasis"/>
    <property type="evidence" value="ECO:0007669"/>
    <property type="project" value="TreeGrafter"/>
</dbReference>
<dbReference type="PROSITE" id="PS01219">
    <property type="entry name" value="AMMONIUM_TRANSP"/>
    <property type="match status" value="1"/>
</dbReference>
<dbReference type="GO" id="GO:0016020">
    <property type="term" value="C:membrane"/>
    <property type="evidence" value="ECO:0007669"/>
    <property type="project" value="UniProtKB-SubCell"/>
</dbReference>
<evidence type="ECO:0000313" key="10">
    <source>
        <dbReference type="EMBL" id="KKN99465.1"/>
    </source>
</evidence>
<feature type="transmembrane region" description="Helical" evidence="8">
    <location>
        <begin position="54"/>
        <end position="73"/>
    </location>
</feature>
<feature type="transmembrane region" description="Helical" evidence="8">
    <location>
        <begin position="124"/>
        <end position="144"/>
    </location>
</feature>
<feature type="transmembrane region" description="Helical" evidence="8">
    <location>
        <begin position="233"/>
        <end position="255"/>
    </location>
</feature>
<feature type="domain" description="Ammonium transporter AmtB-like" evidence="9">
    <location>
        <begin position="19"/>
        <end position="395"/>
    </location>
</feature>
<accession>A0A0F9V2J3</accession>
<dbReference type="GO" id="GO:0008519">
    <property type="term" value="F:ammonium channel activity"/>
    <property type="evidence" value="ECO:0007669"/>
    <property type="project" value="InterPro"/>
</dbReference>
<feature type="transmembrane region" description="Helical" evidence="8">
    <location>
        <begin position="164"/>
        <end position="186"/>
    </location>
</feature>
<evidence type="ECO:0000256" key="2">
    <source>
        <dbReference type="ARBA" id="ARBA00005887"/>
    </source>
</evidence>
<keyword evidence="4 8" id="KW-0812">Transmembrane</keyword>
<dbReference type="InterPro" id="IPR024041">
    <property type="entry name" value="NH4_transpt_AmtB-like_dom"/>
</dbReference>
<evidence type="ECO:0000256" key="8">
    <source>
        <dbReference type="SAM" id="Phobius"/>
    </source>
</evidence>
<dbReference type="PANTHER" id="PTHR11730">
    <property type="entry name" value="AMMONIUM TRANSPORTER"/>
    <property type="match status" value="1"/>
</dbReference>
<evidence type="ECO:0000259" key="9">
    <source>
        <dbReference type="Pfam" id="PF00909"/>
    </source>
</evidence>
<evidence type="ECO:0000256" key="3">
    <source>
        <dbReference type="ARBA" id="ARBA00022448"/>
    </source>
</evidence>
<dbReference type="AlphaFoldDB" id="A0A0F9V2J3"/>
<evidence type="ECO:0000256" key="5">
    <source>
        <dbReference type="ARBA" id="ARBA00022989"/>
    </source>
</evidence>
<keyword evidence="5 8" id="KW-1133">Transmembrane helix</keyword>
<feature type="transmembrane region" description="Helical" evidence="8">
    <location>
        <begin position="207"/>
        <end position="227"/>
    </location>
</feature>
<protein>
    <recommendedName>
        <fullName evidence="9">Ammonium transporter AmtB-like domain-containing protein</fullName>
    </recommendedName>
</protein>
<feature type="transmembrane region" description="Helical" evidence="8">
    <location>
        <begin position="262"/>
        <end position="280"/>
    </location>
</feature>
<feature type="transmembrane region" description="Helical" evidence="8">
    <location>
        <begin position="93"/>
        <end position="112"/>
    </location>
</feature>
<name>A0A0F9V2J3_9ZZZZ</name>
<feature type="transmembrane region" description="Helical" evidence="8">
    <location>
        <begin position="20"/>
        <end position="42"/>
    </location>
</feature>
<feature type="transmembrane region" description="Helical" evidence="8">
    <location>
        <begin position="351"/>
        <end position="372"/>
    </location>
</feature>
<keyword evidence="7" id="KW-0924">Ammonia transport</keyword>
<dbReference type="InterPro" id="IPR018047">
    <property type="entry name" value="Ammonium_transpt_CS"/>
</dbReference>
<reference evidence="10" key="1">
    <citation type="journal article" date="2015" name="Nature">
        <title>Complex archaea that bridge the gap between prokaryotes and eukaryotes.</title>
        <authorList>
            <person name="Spang A."/>
            <person name="Saw J.H."/>
            <person name="Jorgensen S.L."/>
            <person name="Zaremba-Niedzwiedzka K."/>
            <person name="Martijn J."/>
            <person name="Lind A.E."/>
            <person name="van Eijk R."/>
            <person name="Schleper C."/>
            <person name="Guy L."/>
            <person name="Ettema T.J."/>
        </authorList>
    </citation>
    <scope>NUCLEOTIDE SEQUENCE</scope>
</reference>
<evidence type="ECO:0000256" key="7">
    <source>
        <dbReference type="ARBA" id="ARBA00023177"/>
    </source>
</evidence>
<keyword evidence="6 8" id="KW-0472">Membrane</keyword>
<feature type="transmembrane region" description="Helical" evidence="8">
    <location>
        <begin position="286"/>
        <end position="304"/>
    </location>
</feature>
<dbReference type="InterPro" id="IPR029020">
    <property type="entry name" value="Ammonium/urea_transptr"/>
</dbReference>
<comment type="caution">
    <text evidence="10">The sequence shown here is derived from an EMBL/GenBank/DDBJ whole genome shotgun (WGS) entry which is preliminary data.</text>
</comment>
<dbReference type="SUPFAM" id="SSF111352">
    <property type="entry name" value="Ammonium transporter"/>
    <property type="match status" value="1"/>
</dbReference>
<comment type="subcellular location">
    <subcellularLocation>
        <location evidence="1">Membrane</location>
        <topology evidence="1">Multi-pass membrane protein</topology>
    </subcellularLocation>
</comment>
<proteinExistence type="inferred from homology"/>
<feature type="transmembrane region" description="Helical" evidence="8">
    <location>
        <begin position="316"/>
        <end position="339"/>
    </location>
</feature>
<dbReference type="Pfam" id="PF00909">
    <property type="entry name" value="Ammonium_transp"/>
    <property type="match status" value="1"/>
</dbReference>
<evidence type="ECO:0000256" key="1">
    <source>
        <dbReference type="ARBA" id="ARBA00004141"/>
    </source>
</evidence>
<dbReference type="EMBL" id="LAZR01000046">
    <property type="protein sequence ID" value="KKN99465.1"/>
    <property type="molecule type" value="Genomic_DNA"/>
</dbReference>
<gene>
    <name evidence="10" type="ORF">LCGC14_0135560</name>
</gene>
<evidence type="ECO:0000256" key="6">
    <source>
        <dbReference type="ARBA" id="ARBA00023136"/>
    </source>
</evidence>
<organism evidence="10">
    <name type="scientific">marine sediment metagenome</name>
    <dbReference type="NCBI Taxonomy" id="412755"/>
    <lineage>
        <taxon>unclassified sequences</taxon>
        <taxon>metagenomes</taxon>
        <taxon>ecological metagenomes</taxon>
    </lineage>
</organism>
<sequence length="402" mass="41990">MENLNSAVETLVHGANTLFILMGAIMVLAMHAGFAFLEVGTVRQKNQVNALSKIISDFAVSCLAYFFIGYWIAYGANFFADAATLSENNGYALVKFFFLMTFAAAIPAIISGGIAERAKFAPQLCASLLIVGLVYPFFEGIVWNGNYGFQAWLEAEFGAPFHDFAGSIVVHAVGGWLALAAVLLLGARRGRYRDGHVVAMPPSNIPFLALGAWILTIGWFGFNVMSAQTLEGISGLVAVNSLMAMVGGTLAALLVGRADPGFIHNGPLAGLVAICAGSDIVHPLGALAIGVVAGGLFVWAFILTQNRLKIDDVLGVWPLHGLCGVWGGLAAGIFGTQAFGGLGGVSFVSQLLGSLAGVVVALVGGLLVYGVIKVIVGIRLSEEDEFQGADLAIHKIGAISED</sequence>
<comment type="similarity">
    <text evidence="2">Belongs to the ammonia transporter channel (TC 1.A.11.2) family.</text>
</comment>
<keyword evidence="3" id="KW-0813">Transport</keyword>
<dbReference type="Gene3D" id="1.10.3430.10">
    <property type="entry name" value="Ammonium transporter AmtB like domains"/>
    <property type="match status" value="1"/>
</dbReference>